<feature type="domain" description="RRP12 N-terminal HEAT" evidence="5">
    <location>
        <begin position="4"/>
        <end position="191"/>
    </location>
</feature>
<evidence type="ECO:0000313" key="6">
    <source>
        <dbReference type="EMBL" id="KAL3319687.1"/>
    </source>
</evidence>
<dbReference type="Proteomes" id="UP001626550">
    <property type="component" value="Unassembled WGS sequence"/>
</dbReference>
<organism evidence="6 7">
    <name type="scientific">Cichlidogyrus casuarinus</name>
    <dbReference type="NCBI Taxonomy" id="1844966"/>
    <lineage>
        <taxon>Eukaryota</taxon>
        <taxon>Metazoa</taxon>
        <taxon>Spiralia</taxon>
        <taxon>Lophotrochozoa</taxon>
        <taxon>Platyhelminthes</taxon>
        <taxon>Monogenea</taxon>
        <taxon>Monopisthocotylea</taxon>
        <taxon>Dactylogyridea</taxon>
        <taxon>Ancyrocephalidae</taxon>
        <taxon>Cichlidogyrus</taxon>
    </lineage>
</organism>
<gene>
    <name evidence="6" type="primary">RRP12_2</name>
    <name evidence="6" type="ORF">Ciccas_001633</name>
</gene>
<dbReference type="InterPro" id="IPR052087">
    <property type="entry name" value="RRP12"/>
</dbReference>
<dbReference type="EMBL" id="JBJKFK010000110">
    <property type="protein sequence ID" value="KAL3319687.1"/>
    <property type="molecule type" value="Genomic_DNA"/>
</dbReference>
<dbReference type="InterPro" id="IPR057860">
    <property type="entry name" value="HEAT_RRP12_N"/>
</dbReference>
<dbReference type="GO" id="GO:0005634">
    <property type="term" value="C:nucleus"/>
    <property type="evidence" value="ECO:0007669"/>
    <property type="project" value="UniProtKB-SubCell"/>
</dbReference>
<sequence>MTKALPTALLRSTCSEASKTIVNVLEFALKSEEQNVALIKSLLYCLGSLLRAQSIDVWSTESIRHLFRILLRFACHEKPAWRKACHESILSIVNANLENSLVSTHPASHQAAEFILNIITEEHNSLCSFVKIRDTDCTRLLQALHLISGVAISLTKADLKKCCEVLLELTRFPNSSVAEKCFESIGKIFENHPNNESMPQELSGRIVTAMYSSKPAEPTVLEIGSTNLLQAWFSSIFSACAHLSYCAKTFRKEDEKRIANQHLDRFIRLLFESILDSSLAKMRQFCAVLLDRCLTDLLYSHIEELEFMAHCPQLLPHLAQQFRDSLVLRYRDSWLLTIPIFARLCRIWPRSENAELPPSLAENLRNIAQLRDSLADGSCPLLDSHSSTEAKNALVDEFDRACIAAINTWGPELILRDVISIEPLLVELEELKSLHLLRSWILPLVMRSVPMHSCDISFFTDYILSLADRAVAVTKKLAAGQGFVSKLPTASVPKSWEPISKTLGNRLAEEVINTPILREAILKSLRALCEVAADQEAGLKVMRGGARVIIPRLLTIYEDCDPESQCDLKQKLRSTLLAYFSILPPKIVNNPCEIAIKKYEETEKYSPFFAL</sequence>
<protein>
    <submittedName>
        <fullName evidence="6">Pre-rRNA processing protein</fullName>
    </submittedName>
</protein>
<evidence type="ECO:0000259" key="5">
    <source>
        <dbReference type="Pfam" id="PF25772"/>
    </source>
</evidence>
<evidence type="ECO:0000256" key="2">
    <source>
        <dbReference type="ARBA" id="ARBA00007690"/>
    </source>
</evidence>
<evidence type="ECO:0000313" key="7">
    <source>
        <dbReference type="Proteomes" id="UP001626550"/>
    </source>
</evidence>
<dbReference type="AlphaFoldDB" id="A0ABD2QKK6"/>
<accession>A0ABD2QKK6</accession>
<keyword evidence="7" id="KW-1185">Reference proteome</keyword>
<keyword evidence="3" id="KW-0539">Nucleus</keyword>
<dbReference type="InterPro" id="IPR012978">
    <property type="entry name" value="HEAT_RRP12"/>
</dbReference>
<evidence type="ECO:0000256" key="3">
    <source>
        <dbReference type="ARBA" id="ARBA00023242"/>
    </source>
</evidence>
<reference evidence="6 7" key="1">
    <citation type="submission" date="2024-11" db="EMBL/GenBank/DDBJ databases">
        <title>Adaptive evolution of stress response genes in parasites aligns with host niche diversity.</title>
        <authorList>
            <person name="Hahn C."/>
            <person name="Resl P."/>
        </authorList>
    </citation>
    <scope>NUCLEOTIDE SEQUENCE [LARGE SCALE GENOMIC DNA]</scope>
    <source>
        <strain evidence="6">EGGRZ-B1_66</strain>
        <tissue evidence="6">Body</tissue>
    </source>
</reference>
<comment type="subcellular location">
    <subcellularLocation>
        <location evidence="1">Nucleus</location>
    </subcellularLocation>
</comment>
<dbReference type="SUPFAM" id="SSF48371">
    <property type="entry name" value="ARM repeat"/>
    <property type="match status" value="1"/>
</dbReference>
<dbReference type="Gene3D" id="1.25.10.10">
    <property type="entry name" value="Leucine-rich Repeat Variant"/>
    <property type="match status" value="1"/>
</dbReference>
<comment type="caution">
    <text evidence="6">The sequence shown here is derived from an EMBL/GenBank/DDBJ whole genome shotgun (WGS) entry which is preliminary data.</text>
</comment>
<comment type="similarity">
    <text evidence="2">Belongs to the RRP12 family.</text>
</comment>
<proteinExistence type="inferred from homology"/>
<name>A0ABD2QKK6_9PLAT</name>
<feature type="domain" description="RRP12 HEAT" evidence="4">
    <location>
        <begin position="289"/>
        <end position="487"/>
    </location>
</feature>
<evidence type="ECO:0000256" key="1">
    <source>
        <dbReference type="ARBA" id="ARBA00004123"/>
    </source>
</evidence>
<dbReference type="InterPro" id="IPR011989">
    <property type="entry name" value="ARM-like"/>
</dbReference>
<dbReference type="PANTHER" id="PTHR48287">
    <property type="entry name" value="ARM REPEAT SUPERFAMILY PROTEIN"/>
    <property type="match status" value="1"/>
</dbReference>
<dbReference type="Pfam" id="PF08161">
    <property type="entry name" value="RRP12_HEAT"/>
    <property type="match status" value="1"/>
</dbReference>
<evidence type="ECO:0000259" key="4">
    <source>
        <dbReference type="Pfam" id="PF08161"/>
    </source>
</evidence>
<dbReference type="InterPro" id="IPR016024">
    <property type="entry name" value="ARM-type_fold"/>
</dbReference>
<dbReference type="Pfam" id="PF25772">
    <property type="entry name" value="HEAT_RRP12_N"/>
    <property type="match status" value="1"/>
</dbReference>
<dbReference type="PANTHER" id="PTHR48287:SF1">
    <property type="entry name" value="ARM REPEAT SUPERFAMILY PROTEIN"/>
    <property type="match status" value="1"/>
</dbReference>